<dbReference type="InterPro" id="IPR036852">
    <property type="entry name" value="Peptidase_S8/S53_dom_sf"/>
</dbReference>
<reference evidence="7 8" key="1">
    <citation type="journal article" date="2009" name="Int. J. Syst. Evol. Microbiol.">
        <title>Paenibacillus contaminans sp. nov., isolated from a contaminated laboratory plate.</title>
        <authorList>
            <person name="Chou J.H."/>
            <person name="Lee J.H."/>
            <person name="Lin M.C."/>
            <person name="Chang P.S."/>
            <person name="Arun A.B."/>
            <person name="Young C.C."/>
            <person name="Chen W.M."/>
        </authorList>
    </citation>
    <scope>NUCLEOTIDE SEQUENCE [LARGE SCALE GENOMIC DNA]</scope>
    <source>
        <strain evidence="7 8">CKOBP-6</strain>
    </source>
</reference>
<evidence type="ECO:0000313" key="8">
    <source>
        <dbReference type="Proteomes" id="UP000250369"/>
    </source>
</evidence>
<dbReference type="InterPro" id="IPR011989">
    <property type="entry name" value="ARM-like"/>
</dbReference>
<evidence type="ECO:0000256" key="2">
    <source>
        <dbReference type="ARBA" id="ARBA00022670"/>
    </source>
</evidence>
<evidence type="ECO:0000256" key="4">
    <source>
        <dbReference type="ARBA" id="ARBA00022825"/>
    </source>
</evidence>
<dbReference type="PROSITE" id="PS51892">
    <property type="entry name" value="SUBTILASE"/>
    <property type="match status" value="1"/>
</dbReference>
<dbReference type="Gene3D" id="1.25.10.10">
    <property type="entry name" value="Leucine-rich Repeat Variant"/>
    <property type="match status" value="1"/>
</dbReference>
<proteinExistence type="inferred from homology"/>
<dbReference type="GO" id="GO:0004252">
    <property type="term" value="F:serine-type endopeptidase activity"/>
    <property type="evidence" value="ECO:0007669"/>
    <property type="project" value="UniProtKB-UniRule"/>
</dbReference>
<dbReference type="GO" id="GO:0005615">
    <property type="term" value="C:extracellular space"/>
    <property type="evidence" value="ECO:0007669"/>
    <property type="project" value="TreeGrafter"/>
</dbReference>
<comment type="similarity">
    <text evidence="1 5">Belongs to the peptidase S8 family.</text>
</comment>
<dbReference type="Proteomes" id="UP000250369">
    <property type="component" value="Unassembled WGS sequence"/>
</dbReference>
<dbReference type="Pfam" id="PF00082">
    <property type="entry name" value="Peptidase_S8"/>
    <property type="match status" value="1"/>
</dbReference>
<protein>
    <recommendedName>
        <fullName evidence="6">Peptidase S8/S53 domain-containing protein</fullName>
    </recommendedName>
</protein>
<dbReference type="OrthoDB" id="9798386at2"/>
<evidence type="ECO:0000256" key="5">
    <source>
        <dbReference type="PROSITE-ProRule" id="PRU01240"/>
    </source>
</evidence>
<dbReference type="PANTHER" id="PTHR43806">
    <property type="entry name" value="PEPTIDASE S8"/>
    <property type="match status" value="1"/>
</dbReference>
<comment type="caution">
    <text evidence="7">The sequence shown here is derived from an EMBL/GenBank/DDBJ whole genome shotgun (WGS) entry which is preliminary data.</text>
</comment>
<evidence type="ECO:0000256" key="1">
    <source>
        <dbReference type="ARBA" id="ARBA00011073"/>
    </source>
</evidence>
<evidence type="ECO:0000256" key="3">
    <source>
        <dbReference type="ARBA" id="ARBA00022801"/>
    </source>
</evidence>
<dbReference type="GO" id="GO:0006508">
    <property type="term" value="P:proteolysis"/>
    <property type="evidence" value="ECO:0007669"/>
    <property type="project" value="UniProtKB-KW"/>
</dbReference>
<dbReference type="AlphaFoldDB" id="A0A329LJJ7"/>
<dbReference type="InterPro" id="IPR016024">
    <property type="entry name" value="ARM-type_fold"/>
</dbReference>
<evidence type="ECO:0000313" key="7">
    <source>
        <dbReference type="EMBL" id="RAV07979.1"/>
    </source>
</evidence>
<dbReference type="InterPro" id="IPR000209">
    <property type="entry name" value="Peptidase_S8/S53_dom"/>
</dbReference>
<dbReference type="InterPro" id="IPR050131">
    <property type="entry name" value="Peptidase_S8_subtilisin-like"/>
</dbReference>
<sequence length="542" mass="60035">MTWSSIREFLQIPKELTGKSVGIAIVDSSFPNHPDIATNIHRNTYIVNFETDPYPTLMTSGDGPWSRGLHGLWTAAAAAGSGQLSQGRYAGAAPEADLYLLQTGPFNLLEEIESKFVAVLSWLSVNWRKYNIRGVVLTVVSSRETGLLPWQADPIRTLCEQLANDGLLVVAASGNTKELTCSGPASSPSILSVGGVIVPDDAEIHHAESYHGCRGMTFENNWIPGILAPAENVVLPMPFQSPEERQNHFTAPYDNLPENYARTEGTSCAGPIILGCAACIWQAHPHWTANQVKYAIQSSSVLSNKWDDLDAGLVNVMAAVSMTPADNAINTPYYNWCNWKNKVKSERLAAMKGQNEEDIVSAILSFCGEKIPREITVLMRALLVHQSDKIRTAAITVLAVHSDKILSSDLQGLFHDDSSYVRMAALFALNHCPEMWKEFTIEVIRLFTDHDLNIRYCAIELAAKIKEQCFIGPLISGLYDDAFNERVSTFGARCSALEAITGLTFKPMPEWREGQCWYSDRSTQARLHIAQEWESRFKGLLR</sequence>
<keyword evidence="4 5" id="KW-0720">Serine protease</keyword>
<feature type="active site" description="Charge relay system" evidence="5">
    <location>
        <position position="267"/>
    </location>
</feature>
<feature type="domain" description="Peptidase S8/S53" evidence="6">
    <location>
        <begin position="18"/>
        <end position="300"/>
    </location>
</feature>
<organism evidence="7 8">
    <name type="scientific">Paenibacillus contaminans</name>
    <dbReference type="NCBI Taxonomy" id="450362"/>
    <lineage>
        <taxon>Bacteria</taxon>
        <taxon>Bacillati</taxon>
        <taxon>Bacillota</taxon>
        <taxon>Bacilli</taxon>
        <taxon>Bacillales</taxon>
        <taxon>Paenibacillaceae</taxon>
        <taxon>Paenibacillus</taxon>
    </lineage>
</organism>
<keyword evidence="3 5" id="KW-0378">Hydrolase</keyword>
<name>A0A329LJJ7_9BACL</name>
<feature type="active site" description="Charge relay system" evidence="5">
    <location>
        <position position="27"/>
    </location>
</feature>
<keyword evidence="8" id="KW-1185">Reference proteome</keyword>
<keyword evidence="2 5" id="KW-0645">Protease</keyword>
<gene>
    <name evidence="7" type="ORF">DQG23_41580</name>
</gene>
<dbReference type="EMBL" id="QMFB01000068">
    <property type="protein sequence ID" value="RAV07979.1"/>
    <property type="molecule type" value="Genomic_DNA"/>
</dbReference>
<dbReference type="SUPFAM" id="SSF52743">
    <property type="entry name" value="Subtilisin-like"/>
    <property type="match status" value="1"/>
</dbReference>
<dbReference type="RefSeq" id="WP_113036942.1">
    <property type="nucleotide sequence ID" value="NZ_QMFB01000068.1"/>
</dbReference>
<dbReference type="Gene3D" id="3.40.50.200">
    <property type="entry name" value="Peptidase S8/S53 domain"/>
    <property type="match status" value="1"/>
</dbReference>
<evidence type="ECO:0000259" key="6">
    <source>
        <dbReference type="Pfam" id="PF00082"/>
    </source>
</evidence>
<dbReference type="PANTHER" id="PTHR43806:SF11">
    <property type="entry name" value="CEREVISIN-RELATED"/>
    <property type="match status" value="1"/>
</dbReference>
<feature type="active site" description="Charge relay system" evidence="5">
    <location>
        <position position="70"/>
    </location>
</feature>
<dbReference type="SUPFAM" id="SSF48371">
    <property type="entry name" value="ARM repeat"/>
    <property type="match status" value="1"/>
</dbReference>
<accession>A0A329LJJ7</accession>